<organism evidence="1">
    <name type="scientific">Streptomyces sp. NBC_00049</name>
    <dbReference type="NCBI Taxonomy" id="2903617"/>
    <lineage>
        <taxon>Bacteria</taxon>
        <taxon>Bacillati</taxon>
        <taxon>Actinomycetota</taxon>
        <taxon>Actinomycetes</taxon>
        <taxon>Kitasatosporales</taxon>
        <taxon>Streptomycetaceae</taxon>
        <taxon>Streptomyces</taxon>
    </lineage>
</organism>
<gene>
    <name evidence="1" type="ORF">OG327_00430</name>
</gene>
<evidence type="ECO:0000313" key="1">
    <source>
        <dbReference type="EMBL" id="WTU71919.1"/>
    </source>
</evidence>
<sequence>MFDLLRPETVVCPYCKATAADGAVRTLRAGAGSLSVTWHAHDCPHYAADRILAEREA</sequence>
<name>A0AAU2JGS1_9ACTN</name>
<proteinExistence type="predicted"/>
<protein>
    <submittedName>
        <fullName evidence="1">Uncharacterized protein</fullName>
    </submittedName>
</protein>
<dbReference type="AlphaFoldDB" id="A0AAU2JGS1"/>
<accession>A0AAU2JGS1</accession>
<reference evidence="1" key="1">
    <citation type="submission" date="2022-10" db="EMBL/GenBank/DDBJ databases">
        <title>The complete genomes of actinobacterial strains from the NBC collection.</title>
        <authorList>
            <person name="Joergensen T.S."/>
            <person name="Alvarez Arevalo M."/>
            <person name="Sterndorff E.B."/>
            <person name="Faurdal D."/>
            <person name="Vuksanovic O."/>
            <person name="Mourched A.-S."/>
            <person name="Charusanti P."/>
            <person name="Shaw S."/>
            <person name="Blin K."/>
            <person name="Weber T."/>
        </authorList>
    </citation>
    <scope>NUCLEOTIDE SEQUENCE</scope>
    <source>
        <strain evidence="1">NBC_00049</strain>
    </source>
</reference>
<dbReference type="EMBL" id="CP108264">
    <property type="protein sequence ID" value="WTU71919.1"/>
    <property type="molecule type" value="Genomic_DNA"/>
</dbReference>